<keyword evidence="4" id="KW-1185">Reference proteome</keyword>
<evidence type="ECO:0000313" key="4">
    <source>
        <dbReference type="Proteomes" id="UP001189429"/>
    </source>
</evidence>
<feature type="transmembrane region" description="Helical" evidence="2">
    <location>
        <begin position="45"/>
        <end position="62"/>
    </location>
</feature>
<organism evidence="3 4">
    <name type="scientific">Prorocentrum cordatum</name>
    <dbReference type="NCBI Taxonomy" id="2364126"/>
    <lineage>
        <taxon>Eukaryota</taxon>
        <taxon>Sar</taxon>
        <taxon>Alveolata</taxon>
        <taxon>Dinophyceae</taxon>
        <taxon>Prorocentrales</taxon>
        <taxon>Prorocentraceae</taxon>
        <taxon>Prorocentrum</taxon>
    </lineage>
</organism>
<evidence type="ECO:0000313" key="3">
    <source>
        <dbReference type="EMBL" id="CAK0836570.1"/>
    </source>
</evidence>
<feature type="transmembrane region" description="Helical" evidence="2">
    <location>
        <begin position="12"/>
        <end position="33"/>
    </location>
</feature>
<comment type="caution">
    <text evidence="3">The sequence shown here is derived from an EMBL/GenBank/DDBJ whole genome shotgun (WGS) entry which is preliminary data.</text>
</comment>
<feature type="transmembrane region" description="Helical" evidence="2">
    <location>
        <begin position="209"/>
        <end position="234"/>
    </location>
</feature>
<name>A0ABN9SVX0_9DINO</name>
<feature type="transmembrane region" description="Helical" evidence="2">
    <location>
        <begin position="98"/>
        <end position="125"/>
    </location>
</feature>
<protein>
    <submittedName>
        <fullName evidence="3">Uncharacterized protein</fullName>
    </submittedName>
</protein>
<gene>
    <name evidence="3" type="ORF">PCOR1329_LOCUS33013</name>
</gene>
<evidence type="ECO:0000256" key="1">
    <source>
        <dbReference type="SAM" id="MobiDB-lite"/>
    </source>
</evidence>
<keyword evidence="2" id="KW-0472">Membrane</keyword>
<reference evidence="3" key="1">
    <citation type="submission" date="2023-10" db="EMBL/GenBank/DDBJ databases">
        <authorList>
            <person name="Chen Y."/>
            <person name="Shah S."/>
            <person name="Dougan E. K."/>
            <person name="Thang M."/>
            <person name="Chan C."/>
        </authorList>
    </citation>
    <scope>NUCLEOTIDE SEQUENCE [LARGE SCALE GENOMIC DNA]</scope>
</reference>
<keyword evidence="2" id="KW-1133">Transmembrane helix</keyword>
<accession>A0ABN9SVX0</accession>
<sequence length="557" mass="60835">MTSIPSVMMKMILNSVQVAMVVLVGVVLTVVGVQRFVKMFRDATRGMHMVALIPGLVGSIVVPKLLDIVLVVPYVQISLGVQIYLLSMGERFIQMRLVMVISFLSLVMQIQFLSICGVFCLRVVWTFPVSMVMIFVASHVWTSSPVFLKVVPSFLRNLPVQLLYLSLVVTLPVVTLVVQFFFLGLVVLIVGVQIYVLSRVVRVLLLVDLMIVMLSLYTLVGIVEVLYLTMVPLSGPGPWEPLLRGCHSTTCRRFFDVLVFCLLRVTLSLKLGLQLRPFHLCRRSPLYLKWRLAQELSRRLLVRRPWYAEMKRESFVDAAAVGILGTPLALANSGPDAAAGLLLGAAAGAVYHLLLQWDVDALAPGRTPFDVLNPLRVARFLLPVLLAAALCLQAAISVGPDAWLAGLRWEPGANFVGFLQAKALSAALLGYVAATSSLQLRGVARAVPEARTLVKALPGSVGVALKEEYDGKRERRKASSGPPVREVPVLLVSGPRGCGKSTLVRQLAEGPRCAFHGARLGHDRPRPGRRGHGRQADTPGRGRGAISTRSRSLAAWL</sequence>
<dbReference type="EMBL" id="CAUYUJ010013669">
    <property type="protein sequence ID" value="CAK0836570.1"/>
    <property type="molecule type" value="Genomic_DNA"/>
</dbReference>
<evidence type="ECO:0000256" key="2">
    <source>
        <dbReference type="SAM" id="Phobius"/>
    </source>
</evidence>
<proteinExistence type="predicted"/>
<keyword evidence="2" id="KW-0812">Transmembrane</keyword>
<dbReference type="Proteomes" id="UP001189429">
    <property type="component" value="Unassembled WGS sequence"/>
</dbReference>
<feature type="transmembrane region" description="Helical" evidence="2">
    <location>
        <begin position="131"/>
        <end position="151"/>
    </location>
</feature>
<feature type="region of interest" description="Disordered" evidence="1">
    <location>
        <begin position="515"/>
        <end position="557"/>
    </location>
</feature>